<dbReference type="InterPro" id="IPR013783">
    <property type="entry name" value="Ig-like_fold"/>
</dbReference>
<dbReference type="Gene3D" id="2.60.40.10">
    <property type="entry name" value="Immunoglobulins"/>
    <property type="match status" value="3"/>
</dbReference>
<comment type="caution">
    <text evidence="2">The sequence shown here is derived from an EMBL/GenBank/DDBJ whole genome shotgun (WGS) entry which is preliminary data.</text>
</comment>
<evidence type="ECO:0008006" key="4">
    <source>
        <dbReference type="Google" id="ProtNLM"/>
    </source>
</evidence>
<dbReference type="Proteomes" id="UP000016649">
    <property type="component" value="Unassembled WGS sequence"/>
</dbReference>
<sequence>MKKLLYIFFALLSVWTFAFGSKDITAVNITSMESWQETVDISRKQQGKYNILIQAKDIAGNVGYAGPLNVYIDPKSDFPTAYIAYPLSGATVRGNVDIIGTCIDDDAVSYVELRIDGNPDTVRANGKEFWSYSLNTANLDEGIHTVEAWGVDVNDVKGQSIKTSFHLNRRQPIIGVTNKGAGALVSGKINLEGSVEDGNGIQRLFYSIDNGQKFEELRLTHNKKTNRSSFKAFIDTTKISDGPTVCWFKAVDKKGSEGIYTFLFFVDNKAPSLSFIYPDNAAESFPSVFSIAGKAFDGTGLESLKWVCGKDSGNIEITPGNSYWVKEFDFSKKSDKTAVVEIIAQDVAGNIVKAEKKVNINKDLDKPTLELVSPKNGERTGSALAIAGFATTTGKKEITEIRYKLDKGQEKRVKIESELFTVTENAVAPGAHILTVYAVDSKGTAGTAQTINFTAEPSNVFSAEDGAPNIALSKPDGTLFVSSSLTISGNITDSFGLGNASYTIANSNSAQVLSGDLSPRFDKTIDISDEPDGVLLLTVRAVNTEGKENIERRLLVKDTGAPDVTMVSPASGDKVNGSVTAAFKVREKAHNVKSEYKPSGSSVWKEFEYSSLPYIVVGDANEPIGKNMQFRFTDAAGNAMLIGSYDFDIDNSVDDPEVEIHVPVENQVIDSDFELSGIVYDDDAPARIYYKIDNNPYTAVEIKNTFAVPIALSSLTDNEHTISVYAEDIYGVKSQPITRTIRVSLEKPIAELVKPLISETVSGKITVSGTAYDKNGIDKVYISFSNGNVFVAADGTEKWTYQLNTQVIGDGTHVVFIKAVDKYGIETVSSSLINIDNTPPVSKIEYPLAGANLDNDLFVSGQIDDNIFLDEVWLKIKSLSGTGVPAHLAEIKLNKEVLVLKHIDISSLSEGRYNLEISGSDKAGNVGDSAVNFDVYRKKDKDKVELLYPFNGEKLCGEFNVYGKVDTASKITQISLYIDGVQTETADVSKTGYVSFKVGQNAMEDGMHKIELRGISPANTVVPSSAHSIDYSVTGPWVTIDNLGIGDFAVDRPYLRGRAGYTVSPEEKSAAFGKSVQSEDKRAFEQKRLKKVEVSFNNGKTFVPAKLKNGWQYRLETEDMAEGNHFLLVRAVMQNEEVAICRTIVQISKTDPQITLISPVEGGRYNAEMPFIGTAQDNIEFENVEAFLRNGDKSSYAVPKFIKGLHFELGFWGATLWNMGVGLSFLDDHVKLQMHYGQFTQEQFSAIYKAQKRAEQPLRYGGNVASVKLLANVFEMPFGYYFGPDWQWLYLNAALGAQFSLFSETQSGRPQVLSALLTQIEFPRVKLKNRKYFSSFAFFTEGQLWFIPTDVNSAQIKSVIPHICGGVRFDIF</sequence>
<name>A0ABN0NZC5_TRELE</name>
<dbReference type="EMBL" id="AWVH01000026">
    <property type="protein sequence ID" value="ERJ93355.1"/>
    <property type="molecule type" value="Genomic_DNA"/>
</dbReference>
<gene>
    <name evidence="2" type="ORF">HMPREF9193_01030</name>
</gene>
<dbReference type="Pfam" id="PF17957">
    <property type="entry name" value="Big_7"/>
    <property type="match status" value="2"/>
</dbReference>
<dbReference type="RefSeq" id="WP_021687242.1">
    <property type="nucleotide sequence ID" value="NZ_KI260564.1"/>
</dbReference>
<keyword evidence="1" id="KW-0732">Signal</keyword>
<protein>
    <recommendedName>
        <fullName evidence="4">BNR domain protein</fullName>
    </recommendedName>
</protein>
<evidence type="ECO:0000313" key="2">
    <source>
        <dbReference type="EMBL" id="ERJ93355.1"/>
    </source>
</evidence>
<keyword evidence="3" id="KW-1185">Reference proteome</keyword>
<accession>A0ABN0NZC5</accession>
<feature type="signal peptide" evidence="1">
    <location>
        <begin position="1"/>
        <end position="18"/>
    </location>
</feature>
<feature type="chain" id="PRO_5046771927" description="BNR domain protein" evidence="1">
    <location>
        <begin position="19"/>
        <end position="1372"/>
    </location>
</feature>
<evidence type="ECO:0000313" key="3">
    <source>
        <dbReference type="Proteomes" id="UP000016649"/>
    </source>
</evidence>
<reference evidence="2 3" key="1">
    <citation type="submission" date="2013-08" db="EMBL/GenBank/DDBJ databases">
        <authorList>
            <person name="Weinstock G."/>
            <person name="Sodergren E."/>
            <person name="Wylie T."/>
            <person name="Fulton L."/>
            <person name="Fulton R."/>
            <person name="Fronick C."/>
            <person name="O'Laughlin M."/>
            <person name="Godfrey J."/>
            <person name="Miner T."/>
            <person name="Herter B."/>
            <person name="Appelbaum E."/>
            <person name="Cordes M."/>
            <person name="Lek S."/>
            <person name="Wollam A."/>
            <person name="Pepin K.H."/>
            <person name="Palsikar V.B."/>
            <person name="Mitreva M."/>
            <person name="Wilson R.K."/>
        </authorList>
    </citation>
    <scope>NUCLEOTIDE SEQUENCE [LARGE SCALE GENOMIC DNA]</scope>
    <source>
        <strain evidence="2 3">ATCC 700332</strain>
    </source>
</reference>
<proteinExistence type="predicted"/>
<organism evidence="2 3">
    <name type="scientific">Treponema lecithinolyticum ATCC 700332</name>
    <dbReference type="NCBI Taxonomy" id="1321815"/>
    <lineage>
        <taxon>Bacteria</taxon>
        <taxon>Pseudomonadati</taxon>
        <taxon>Spirochaetota</taxon>
        <taxon>Spirochaetia</taxon>
        <taxon>Spirochaetales</taxon>
        <taxon>Treponemataceae</taxon>
        <taxon>Treponema</taxon>
    </lineage>
</organism>
<evidence type="ECO:0000256" key="1">
    <source>
        <dbReference type="SAM" id="SignalP"/>
    </source>
</evidence>